<keyword evidence="4" id="KW-1185">Reference proteome</keyword>
<dbReference type="eggNOG" id="ENOG502SFNW">
    <property type="taxonomic scope" value="Eukaryota"/>
</dbReference>
<comment type="similarity">
    <text evidence="1">Belongs to the perilipin family.</text>
</comment>
<dbReference type="AlphaFoldDB" id="S2JJT8"/>
<dbReference type="Gene3D" id="1.20.120.20">
    <property type="entry name" value="Apolipoprotein"/>
    <property type="match status" value="1"/>
</dbReference>
<feature type="compositionally biased region" description="Polar residues" evidence="2">
    <location>
        <begin position="179"/>
        <end position="192"/>
    </location>
</feature>
<gene>
    <name evidence="3" type="ORF">HMPREF1544_02893</name>
</gene>
<dbReference type="InParanoid" id="S2JJT8"/>
<name>S2JJT8_MUCC1</name>
<feature type="region of interest" description="Disordered" evidence="2">
    <location>
        <begin position="171"/>
        <end position="202"/>
    </location>
</feature>
<sequence length="404" mass="44554">MTILGQNDAVKPYEIKDVSHEKDSHDFVDRVASIPLVKDSVLKARTIAEKSSLGRFALSTANSTFSTVAHYASNNQPLQSYYQAYVQPQIKKADAFGCRSLDSLQTKVPIISQPSSEIIHTLTEPPSKIINGVKVRINNTVDTVTHPAHVVVQNANKKLATVVDNLEGVVDRYLPPPTSNGHSAKSNGTSKQTNDEEVPPNDNQVMRVYGVLNEASRRLSVRVSDQVSRSTSGIPKSRQDVSQLALVQKLNENIKFIQDTLSQSVIVYKDAAQKHLPNSVTTGATRTSEFVAQLTKSIQQQVTGLTAYIKSPEAPEWLKQRLTTVAGIINQQLTSIKAELARTDVDYVAKAKGIAGQLQKQVLPLLENMNSQIKTYVNMMKEKAQHEMNTPLHYFGLDQKVKAD</sequence>
<evidence type="ECO:0000313" key="3">
    <source>
        <dbReference type="EMBL" id="EPB90209.1"/>
    </source>
</evidence>
<dbReference type="Pfam" id="PF03036">
    <property type="entry name" value="Perilipin"/>
    <property type="match status" value="1"/>
</dbReference>
<dbReference type="InterPro" id="IPR004279">
    <property type="entry name" value="Perilipin"/>
</dbReference>
<dbReference type="STRING" id="1220926.S2JJT8"/>
<proteinExistence type="inferred from homology"/>
<organism evidence="3 4">
    <name type="scientific">Mucor circinelloides f. circinelloides (strain 1006PhL)</name>
    <name type="common">Mucormycosis agent</name>
    <name type="synonym">Calyptromyces circinelloides</name>
    <dbReference type="NCBI Taxonomy" id="1220926"/>
    <lineage>
        <taxon>Eukaryota</taxon>
        <taxon>Fungi</taxon>
        <taxon>Fungi incertae sedis</taxon>
        <taxon>Mucoromycota</taxon>
        <taxon>Mucoromycotina</taxon>
        <taxon>Mucoromycetes</taxon>
        <taxon>Mucorales</taxon>
        <taxon>Mucorineae</taxon>
        <taxon>Mucoraceae</taxon>
        <taxon>Mucor</taxon>
    </lineage>
</organism>
<protein>
    <submittedName>
        <fullName evidence="3">Uncharacterized protein</fullName>
    </submittedName>
</protein>
<dbReference type="PANTHER" id="PTHR14024">
    <property type="entry name" value="PERILIPIN"/>
    <property type="match status" value="1"/>
</dbReference>
<dbReference type="SUPFAM" id="SSF58113">
    <property type="entry name" value="Apolipoprotein A-I"/>
    <property type="match status" value="1"/>
</dbReference>
<dbReference type="Proteomes" id="UP000014254">
    <property type="component" value="Unassembled WGS sequence"/>
</dbReference>
<reference evidence="4" key="1">
    <citation type="submission" date="2013-05" db="EMBL/GenBank/DDBJ databases">
        <title>The Genome sequence of Mucor circinelloides f. circinelloides 1006PhL.</title>
        <authorList>
            <consortium name="The Broad Institute Genomics Platform"/>
            <person name="Cuomo C."/>
            <person name="Earl A."/>
            <person name="Findley K."/>
            <person name="Lee S.C."/>
            <person name="Walker B."/>
            <person name="Young S."/>
            <person name="Zeng Q."/>
            <person name="Gargeya S."/>
            <person name="Fitzgerald M."/>
            <person name="Haas B."/>
            <person name="Abouelleil A."/>
            <person name="Allen A.W."/>
            <person name="Alvarado L."/>
            <person name="Arachchi H.M."/>
            <person name="Berlin A.M."/>
            <person name="Chapman S.B."/>
            <person name="Gainer-Dewar J."/>
            <person name="Goldberg J."/>
            <person name="Griggs A."/>
            <person name="Gujja S."/>
            <person name="Hansen M."/>
            <person name="Howarth C."/>
            <person name="Imamovic A."/>
            <person name="Ireland A."/>
            <person name="Larimer J."/>
            <person name="McCowan C."/>
            <person name="Murphy C."/>
            <person name="Pearson M."/>
            <person name="Poon T.W."/>
            <person name="Priest M."/>
            <person name="Roberts A."/>
            <person name="Saif S."/>
            <person name="Shea T."/>
            <person name="Sisk P."/>
            <person name="Sykes S."/>
            <person name="Wortman J."/>
            <person name="Nusbaum C."/>
            <person name="Birren B."/>
        </authorList>
    </citation>
    <scope>NUCLEOTIDE SEQUENCE [LARGE SCALE GENOMIC DNA]</scope>
    <source>
        <strain evidence="4">1006PhL</strain>
    </source>
</reference>
<dbReference type="VEuPathDB" id="FungiDB:HMPREF1544_02893"/>
<dbReference type="OrthoDB" id="376826at2759"/>
<evidence type="ECO:0000313" key="4">
    <source>
        <dbReference type="Proteomes" id="UP000014254"/>
    </source>
</evidence>
<dbReference type="EMBL" id="KE123923">
    <property type="protein sequence ID" value="EPB90209.1"/>
    <property type="molecule type" value="Genomic_DNA"/>
</dbReference>
<accession>S2JJT8</accession>
<dbReference type="PANTHER" id="PTHR14024:SF49">
    <property type="entry name" value="LIPID STORAGE DROPLETS SURFACE-BINDING PROTEIN 1"/>
    <property type="match status" value="1"/>
</dbReference>
<dbReference type="GO" id="GO:0005829">
    <property type="term" value="C:cytosol"/>
    <property type="evidence" value="ECO:0007669"/>
    <property type="project" value="TreeGrafter"/>
</dbReference>
<evidence type="ECO:0000256" key="1">
    <source>
        <dbReference type="ARBA" id="ARBA00006311"/>
    </source>
</evidence>
<dbReference type="GO" id="GO:0019915">
    <property type="term" value="P:lipid storage"/>
    <property type="evidence" value="ECO:0007669"/>
    <property type="project" value="TreeGrafter"/>
</dbReference>
<dbReference type="GO" id="GO:0010890">
    <property type="term" value="P:positive regulation of triglyceride storage"/>
    <property type="evidence" value="ECO:0007669"/>
    <property type="project" value="TreeGrafter"/>
</dbReference>
<evidence type="ECO:0000256" key="2">
    <source>
        <dbReference type="SAM" id="MobiDB-lite"/>
    </source>
</evidence>
<dbReference type="GO" id="GO:0005811">
    <property type="term" value="C:lipid droplet"/>
    <property type="evidence" value="ECO:0007669"/>
    <property type="project" value="TreeGrafter"/>
</dbReference>
<dbReference type="OMA" id="AQHEMNT"/>